<name>A0A136PJC8_9ACTN</name>
<keyword evidence="2" id="KW-1185">Reference proteome</keyword>
<dbReference type="Gene3D" id="3.40.630.30">
    <property type="match status" value="1"/>
</dbReference>
<gene>
    <name evidence="1" type="ORF">AWW66_29645</name>
</gene>
<dbReference type="InterPro" id="IPR016181">
    <property type="entry name" value="Acyl_CoA_acyltransferase"/>
</dbReference>
<dbReference type="Proteomes" id="UP000070620">
    <property type="component" value="Unassembled WGS sequence"/>
</dbReference>
<dbReference type="AlphaFoldDB" id="A0A136PJC8"/>
<proteinExistence type="predicted"/>
<keyword evidence="1" id="KW-0808">Transferase</keyword>
<comment type="caution">
    <text evidence="1">The sequence shown here is derived from an EMBL/GenBank/DDBJ whole genome shotgun (WGS) entry which is preliminary data.</text>
</comment>
<accession>A0A136PJC8</accession>
<organism evidence="1 2">
    <name type="scientific">Micromonospora rosaria</name>
    <dbReference type="NCBI Taxonomy" id="47874"/>
    <lineage>
        <taxon>Bacteria</taxon>
        <taxon>Bacillati</taxon>
        <taxon>Actinomycetota</taxon>
        <taxon>Actinomycetes</taxon>
        <taxon>Micromonosporales</taxon>
        <taxon>Micromonosporaceae</taxon>
        <taxon>Micromonospora</taxon>
    </lineage>
</organism>
<evidence type="ECO:0000313" key="2">
    <source>
        <dbReference type="Proteomes" id="UP000070620"/>
    </source>
</evidence>
<dbReference type="SUPFAM" id="SSF55729">
    <property type="entry name" value="Acyl-CoA N-acyltransferases (Nat)"/>
    <property type="match status" value="1"/>
</dbReference>
<dbReference type="EMBL" id="LRQV01000191">
    <property type="protein sequence ID" value="KXK58463.1"/>
    <property type="molecule type" value="Genomic_DNA"/>
</dbReference>
<sequence>MLRWRNHPQVRAVSNTRHEIAPAEHAAWWAGVRTDPDRRVLIHRYADRDAGVVTFSGVTSPRRDLVWGFYLDIAGLDERRELLRAWMSLEEAAIAHAFTDLGARSLGGETFAENKPVLALHRRFGFRIVRRYERDVDGTPHQVVWTQMSREA</sequence>
<dbReference type="GO" id="GO:0016740">
    <property type="term" value="F:transferase activity"/>
    <property type="evidence" value="ECO:0007669"/>
    <property type="project" value="UniProtKB-KW"/>
</dbReference>
<evidence type="ECO:0000313" key="1">
    <source>
        <dbReference type="EMBL" id="KXK58463.1"/>
    </source>
</evidence>
<protein>
    <submittedName>
        <fullName evidence="1">GCN5 family acetyltransferase</fullName>
    </submittedName>
</protein>
<reference evidence="1 2" key="1">
    <citation type="submission" date="2016-01" db="EMBL/GenBank/DDBJ databases">
        <title>Whole genome sequence and analysis of Micromonospora rosaria DSM 803, which can produce antibacterial substance rosamicin.</title>
        <authorList>
            <person name="Yang H."/>
            <person name="He X."/>
            <person name="Zhu D."/>
        </authorList>
    </citation>
    <scope>NUCLEOTIDE SEQUENCE [LARGE SCALE GENOMIC DNA]</scope>
    <source>
        <strain evidence="1 2">DSM 803</strain>
    </source>
</reference>
<dbReference type="OrthoDB" id="5358891at2"/>